<evidence type="ECO:0000313" key="11">
    <source>
        <dbReference type="Proteomes" id="UP000827549"/>
    </source>
</evidence>
<evidence type="ECO:0000313" key="10">
    <source>
        <dbReference type="EMBL" id="WOO76613.1"/>
    </source>
</evidence>
<dbReference type="Pfam" id="PF13446">
    <property type="entry name" value="RPT"/>
    <property type="match status" value="1"/>
</dbReference>
<dbReference type="InterPro" id="IPR001394">
    <property type="entry name" value="Peptidase_C19_UCH"/>
</dbReference>
<feature type="compositionally biased region" description="Polar residues" evidence="8">
    <location>
        <begin position="1"/>
        <end position="21"/>
    </location>
</feature>
<keyword evidence="4" id="KW-0833">Ubl conjugation pathway</keyword>
<dbReference type="PANTHER" id="PTHR43982">
    <property type="entry name" value="UBIQUITIN CARBOXYL-TERMINAL HYDROLASE"/>
    <property type="match status" value="1"/>
</dbReference>
<evidence type="ECO:0000256" key="6">
    <source>
        <dbReference type="ARBA" id="ARBA00022807"/>
    </source>
</evidence>
<dbReference type="Gene3D" id="3.90.70.10">
    <property type="entry name" value="Cysteine proteinases"/>
    <property type="match status" value="2"/>
</dbReference>
<sequence>MTATNNNELRSSPPSRRTSVAEQGAASDSGAGPSSSRRPLPPRPAGPRSPERSGSIHTSYTVTPAPAPTQSPASVAPPAPLAPVSSYPTPLPAPPGIPELPSLLPVEGAPDTDVTVTVAPIDSSPLVSLHDTELPAYEYRSPEAVIESIDEPSASNLPPGVLAEHVADDDDDVDFVHREWAAGGNNGGNARLSGMDVDLDSSTFVPAIPERPQIGPGVLARRWLEGIHPHHVYQPIITELPKPPLPKTPSRQPTLSDETAGSPPSAGAGGAEPPAPSPTVAPLTLDDVFAALPGGKEHHHEWYFCPDCWGWLHVTMGSGDIPGILDMEEWEKKAEFGSQLDREKSRTGRLAQLSRLKDIATSRSVPVKNQHHFHSFYNLILPTAERRIDRVQPEGYKDAFSHLDLSYGAPPAELVEFKDFSNNAALWVSCSSDAWVFIDQGPFPGQIPVGLVQEFTAEKKENPNVGVDRYQSVVDAWSLIITLLQNPLFRGNRGWVKLENKTFSSKIGASLRSSHLLERVGFGCKLEDEGYRVGPFAQGDLITDEHVAQMSAYMARTWVEVTLWLQHYQRLNGLGLSSEWIRSKTLGEDLDRLLHVSKLPQKSLPYSGDLYQALGTLGASIHDVPSTIEDGYDLQVSDDAQRTPYYLGALERVAKAPGPGSDTLQIRVATERSMDRYTDEDIDEAYSLIGCTPEHCSTIMVEREEMPVEHLLDLHRTAMSSASDSRRPDISRALFIIGKDRGNDMMVQLGKNGGSYLSLDQAYREFNLSRDIPIDDEMLIMTYDGWISDRPSRADHYRMALSIIANAPGEERPVLQAYLSGKDISEFQGPVRRDLPAGLRNIGNTCYLNSVLQFLYTVKPVRDAVTNFEQSLISMTGDDEDSAKNKEKLLKVQSSQRFVRHLKDLFNEMYTTDRTAVVPQEELARLAILPIDLVGERAPASAPKGRVTIDSLPTVLSPISSNAATAAGDSGPPTPQSIDYSPPSSPPPGARPLVETPDRRTSVLGKRASQDRESAFGGSEERLRRLTDDRSDMIELDSPTEATVSPPETNEDVEMVPISRSSTTDLGIPSGLSTLELTSPMTEEPPTPLTALPTRAATGIATPEDSPPHVPAPLPAPAAAPQRKAPPPLPPRRPSMALVAAEKFGLQQDAAEILINVLAQLEYAFDRQSDDQGHELPNLIQSLFSSKFQQQMSLESTDGSPPQTNEPVESVFVHPIIGVEEDGKDLYDCLSELYLGGAEIEYEGKKGFKMDLIDELPPLLYIQMRRSQYDPIKRAQTKTNTHIPFGRKLIMDRFLASADPAKRQRSITLTREMMQMRARRHELKNHKPMAIAETFRFVREALSTDAAKAILASTDDSAVTPDLLEALGLEASAADEEIANIEARLPEAKEELERLWANDNTTEYELVSVFVHGGTGTGGHYWTYQADLPRDGDKYFYYSDEVVKDVPATDVFSDKSAQGVSPALLCYVRKDRSLVDTLHRAAAPAEGEAVAKAAETASTGGW</sequence>
<dbReference type="GO" id="GO:0004843">
    <property type="term" value="F:cysteine-type deubiquitinase activity"/>
    <property type="evidence" value="ECO:0007669"/>
    <property type="project" value="UniProtKB-EC"/>
</dbReference>
<feature type="region of interest" description="Disordered" evidence="8">
    <location>
        <begin position="1"/>
        <end position="93"/>
    </location>
</feature>
<feature type="compositionally biased region" description="Pro residues" evidence="8">
    <location>
        <begin position="1108"/>
        <end position="1133"/>
    </location>
</feature>
<evidence type="ECO:0000256" key="4">
    <source>
        <dbReference type="ARBA" id="ARBA00022786"/>
    </source>
</evidence>
<keyword evidence="11" id="KW-1185">Reference proteome</keyword>
<dbReference type="PANTHER" id="PTHR43982:SF6">
    <property type="entry name" value="UBIQUITIN CARBOXYL-TERMINAL HYDROLASE 2-RELATED"/>
    <property type="match status" value="1"/>
</dbReference>
<feature type="compositionally biased region" description="Low complexity" evidence="8">
    <location>
        <begin position="48"/>
        <end position="64"/>
    </location>
</feature>
<keyword evidence="6" id="KW-0788">Thiol protease</keyword>
<dbReference type="GO" id="GO:0070628">
    <property type="term" value="F:proteasome binding"/>
    <property type="evidence" value="ECO:0007669"/>
    <property type="project" value="TreeGrafter"/>
</dbReference>
<evidence type="ECO:0000256" key="3">
    <source>
        <dbReference type="ARBA" id="ARBA00022670"/>
    </source>
</evidence>
<dbReference type="GeneID" id="87803498"/>
<dbReference type="InterPro" id="IPR018200">
    <property type="entry name" value="USP_CS"/>
</dbReference>
<accession>A0AAF0Y4L7</accession>
<evidence type="ECO:0000256" key="7">
    <source>
        <dbReference type="SAM" id="Coils"/>
    </source>
</evidence>
<dbReference type="Proteomes" id="UP000827549">
    <property type="component" value="Chromosome 1"/>
</dbReference>
<dbReference type="InterPro" id="IPR025305">
    <property type="entry name" value="UCH_repeat_domain"/>
</dbReference>
<dbReference type="SUPFAM" id="SSF54001">
    <property type="entry name" value="Cysteine proteinases"/>
    <property type="match status" value="1"/>
</dbReference>
<dbReference type="RefSeq" id="XP_062622645.1">
    <property type="nucleotide sequence ID" value="XM_062766661.1"/>
</dbReference>
<keyword evidence="3" id="KW-0645">Protease</keyword>
<dbReference type="InterPro" id="IPR044635">
    <property type="entry name" value="UBP14-like"/>
</dbReference>
<organism evidence="10 11">
    <name type="scientific">Vanrija pseudolonga</name>
    <dbReference type="NCBI Taxonomy" id="143232"/>
    <lineage>
        <taxon>Eukaryota</taxon>
        <taxon>Fungi</taxon>
        <taxon>Dikarya</taxon>
        <taxon>Basidiomycota</taxon>
        <taxon>Agaricomycotina</taxon>
        <taxon>Tremellomycetes</taxon>
        <taxon>Trichosporonales</taxon>
        <taxon>Trichosporonaceae</taxon>
        <taxon>Vanrija</taxon>
    </lineage>
</organism>
<dbReference type="PROSITE" id="PS00972">
    <property type="entry name" value="USP_1"/>
    <property type="match status" value="1"/>
</dbReference>
<dbReference type="GO" id="GO:0016579">
    <property type="term" value="P:protein deubiquitination"/>
    <property type="evidence" value="ECO:0007669"/>
    <property type="project" value="InterPro"/>
</dbReference>
<feature type="compositionally biased region" description="Low complexity" evidence="8">
    <location>
        <begin position="24"/>
        <end position="38"/>
    </location>
</feature>
<feature type="region of interest" description="Disordered" evidence="8">
    <location>
        <begin position="962"/>
        <end position="1054"/>
    </location>
</feature>
<feature type="compositionally biased region" description="Polar residues" evidence="8">
    <location>
        <begin position="250"/>
        <end position="259"/>
    </location>
</feature>
<feature type="region of interest" description="Disordered" evidence="8">
    <location>
        <begin position="238"/>
        <end position="282"/>
    </location>
</feature>
<dbReference type="EC" id="3.4.19.12" evidence="2"/>
<feature type="domain" description="USP" evidence="9">
    <location>
        <begin position="837"/>
        <end position="1470"/>
    </location>
</feature>
<dbReference type="EMBL" id="CP086714">
    <property type="protein sequence ID" value="WOO76613.1"/>
    <property type="molecule type" value="Genomic_DNA"/>
</dbReference>
<feature type="compositionally biased region" description="Basic and acidic residues" evidence="8">
    <location>
        <begin position="1008"/>
        <end position="1033"/>
    </location>
</feature>
<dbReference type="Pfam" id="PF00443">
    <property type="entry name" value="UCH"/>
    <property type="match status" value="2"/>
</dbReference>
<gene>
    <name evidence="10" type="primary">ubp2</name>
    <name evidence="10" type="ORF">LOC62_01G000239</name>
</gene>
<dbReference type="GO" id="GO:0043161">
    <property type="term" value="P:proteasome-mediated ubiquitin-dependent protein catabolic process"/>
    <property type="evidence" value="ECO:0007669"/>
    <property type="project" value="InterPro"/>
</dbReference>
<evidence type="ECO:0000256" key="8">
    <source>
        <dbReference type="SAM" id="MobiDB-lite"/>
    </source>
</evidence>
<reference evidence="10" key="1">
    <citation type="submission" date="2023-10" db="EMBL/GenBank/DDBJ databases">
        <authorList>
            <person name="Noh H."/>
        </authorList>
    </citation>
    <scope>NUCLEOTIDE SEQUENCE</scope>
    <source>
        <strain evidence="10">DUCC4014</strain>
    </source>
</reference>
<comment type="catalytic activity">
    <reaction evidence="1">
        <text>Thiol-dependent hydrolysis of ester, thioester, amide, peptide and isopeptide bonds formed by the C-terminal Gly of ubiquitin (a 76-residue protein attached to proteins as an intracellular targeting signal).</text>
        <dbReference type="EC" id="3.4.19.12"/>
    </reaction>
</comment>
<evidence type="ECO:0000256" key="1">
    <source>
        <dbReference type="ARBA" id="ARBA00000707"/>
    </source>
</evidence>
<keyword evidence="5 10" id="KW-0378">Hydrolase</keyword>
<proteinExistence type="predicted"/>
<protein>
    <recommendedName>
        <fullName evidence="2">ubiquitinyl hydrolase 1</fullName>
        <ecNumber evidence="2">3.4.19.12</ecNumber>
    </recommendedName>
</protein>
<evidence type="ECO:0000256" key="5">
    <source>
        <dbReference type="ARBA" id="ARBA00022801"/>
    </source>
</evidence>
<keyword evidence="7" id="KW-0175">Coiled coil</keyword>
<evidence type="ECO:0000259" key="9">
    <source>
        <dbReference type="PROSITE" id="PS50235"/>
    </source>
</evidence>
<name>A0AAF0Y4L7_9TREE</name>
<dbReference type="GO" id="GO:0061136">
    <property type="term" value="P:regulation of proteasomal protein catabolic process"/>
    <property type="evidence" value="ECO:0007669"/>
    <property type="project" value="TreeGrafter"/>
</dbReference>
<dbReference type="PROSITE" id="PS50235">
    <property type="entry name" value="USP_3"/>
    <property type="match status" value="1"/>
</dbReference>
<dbReference type="PROSITE" id="PS00973">
    <property type="entry name" value="USP_2"/>
    <property type="match status" value="1"/>
</dbReference>
<evidence type="ECO:0000256" key="2">
    <source>
        <dbReference type="ARBA" id="ARBA00012759"/>
    </source>
</evidence>
<feature type="compositionally biased region" description="Pro residues" evidence="8">
    <location>
        <begin position="65"/>
        <end position="81"/>
    </location>
</feature>
<dbReference type="InterPro" id="IPR028889">
    <property type="entry name" value="USP"/>
</dbReference>
<feature type="region of interest" description="Disordered" evidence="8">
    <location>
        <begin position="1099"/>
        <end position="1134"/>
    </location>
</feature>
<dbReference type="InterPro" id="IPR038765">
    <property type="entry name" value="Papain-like_cys_pep_sf"/>
</dbReference>
<feature type="coiled-coil region" evidence="7">
    <location>
        <begin position="1364"/>
        <end position="1398"/>
    </location>
</feature>